<gene>
    <name evidence="1" type="ORF">H9928_08815</name>
</gene>
<name>A0A948TNA6_9BACT</name>
<reference evidence="1" key="1">
    <citation type="journal article" date="2021" name="PeerJ">
        <title>Extensive microbial diversity within the chicken gut microbiome revealed by metagenomics and culture.</title>
        <authorList>
            <person name="Gilroy R."/>
            <person name="Ravi A."/>
            <person name="Getino M."/>
            <person name="Pursley I."/>
            <person name="Horton D.L."/>
            <person name="Alikhan N.F."/>
            <person name="Baker D."/>
            <person name="Gharbi K."/>
            <person name="Hall N."/>
            <person name="Watson M."/>
            <person name="Adriaenssens E.M."/>
            <person name="Foster-Nyarko E."/>
            <person name="Jarju S."/>
            <person name="Secka A."/>
            <person name="Antonio M."/>
            <person name="Oren A."/>
            <person name="Chaudhuri R.R."/>
            <person name="La Ragione R."/>
            <person name="Hildebrand F."/>
            <person name="Pallen M.J."/>
        </authorList>
    </citation>
    <scope>NUCLEOTIDE SEQUENCE</scope>
    <source>
        <strain evidence="1">8470</strain>
    </source>
</reference>
<comment type="caution">
    <text evidence="1">The sequence shown here is derived from an EMBL/GenBank/DDBJ whole genome shotgun (WGS) entry which is preliminary data.</text>
</comment>
<dbReference type="AlphaFoldDB" id="A0A948TNA6"/>
<dbReference type="Proteomes" id="UP000784286">
    <property type="component" value="Unassembled WGS sequence"/>
</dbReference>
<reference evidence="1" key="2">
    <citation type="submission" date="2021-04" db="EMBL/GenBank/DDBJ databases">
        <authorList>
            <person name="Gilroy R."/>
        </authorList>
    </citation>
    <scope>NUCLEOTIDE SEQUENCE</scope>
    <source>
        <strain evidence="1">8470</strain>
    </source>
</reference>
<evidence type="ECO:0000313" key="2">
    <source>
        <dbReference type="Proteomes" id="UP000784286"/>
    </source>
</evidence>
<organism evidence="1 2">
    <name type="scientific">Candidatus Phocaeicola excrementipullorum</name>
    <dbReference type="NCBI Taxonomy" id="2838731"/>
    <lineage>
        <taxon>Bacteria</taxon>
        <taxon>Pseudomonadati</taxon>
        <taxon>Bacteroidota</taxon>
        <taxon>Bacteroidia</taxon>
        <taxon>Bacteroidales</taxon>
        <taxon>Bacteroidaceae</taxon>
        <taxon>Phocaeicola</taxon>
    </lineage>
</organism>
<sequence length="92" mass="10641">MAKRRMLKKKINDIIDIAAGLCLIEAARASGEKRKEYGKLFMEIDDMRDEIIKRISHTEPGSVKLFYKKLQDDFDKGMIGFFAKLEELGKDE</sequence>
<evidence type="ECO:0000313" key="1">
    <source>
        <dbReference type="EMBL" id="MBU3856637.1"/>
    </source>
</evidence>
<proteinExistence type="predicted"/>
<accession>A0A948TNA6</accession>
<dbReference type="EMBL" id="JAHLFJ010000079">
    <property type="protein sequence ID" value="MBU3856637.1"/>
    <property type="molecule type" value="Genomic_DNA"/>
</dbReference>
<protein>
    <submittedName>
        <fullName evidence="1">Uncharacterized protein</fullName>
    </submittedName>
</protein>